<evidence type="ECO:0000313" key="9">
    <source>
        <dbReference type="Proteomes" id="UP000518681"/>
    </source>
</evidence>
<dbReference type="AlphaFoldDB" id="A0AAJ4CC90"/>
<reference evidence="8" key="2">
    <citation type="submission" date="2022-08" db="EMBL/GenBank/DDBJ databases">
        <authorList>
            <person name="Kim S.-J."/>
        </authorList>
    </citation>
    <scope>NUCLEOTIDE SEQUENCE</scope>
    <source>
        <strain evidence="8">KJ</strain>
    </source>
</reference>
<evidence type="ECO:0000256" key="3">
    <source>
        <dbReference type="ARBA" id="ARBA00022729"/>
    </source>
</evidence>
<sequence>MKTSLLNSFTARGLVAAFALTVAQLAHAHAYPTHQAPSAGSTVTTAQKDVTIDFDDGLEPAFSSITVTDAKGKPVTSGKSVVDSSNRKHMSVALNALTPGDYSVAWVAVAEDGHRTQGHYSFKVK</sequence>
<evidence type="ECO:0000256" key="1">
    <source>
        <dbReference type="ARBA" id="ARBA00004196"/>
    </source>
</evidence>
<proteinExistence type="predicted"/>
<dbReference type="Proteomes" id="UP000518681">
    <property type="component" value="Unassembled WGS sequence"/>
</dbReference>
<dbReference type="PANTHER" id="PTHR34820:SF4">
    <property type="entry name" value="INNER MEMBRANE PROTEIN YEBZ"/>
    <property type="match status" value="1"/>
</dbReference>
<dbReference type="InterPro" id="IPR014756">
    <property type="entry name" value="Ig_E-set"/>
</dbReference>
<dbReference type="Gene3D" id="2.60.40.1220">
    <property type="match status" value="1"/>
</dbReference>
<evidence type="ECO:0000256" key="5">
    <source>
        <dbReference type="SAM" id="SignalP"/>
    </source>
</evidence>
<keyword evidence="4" id="KW-0186">Copper</keyword>
<evidence type="ECO:0000259" key="6">
    <source>
        <dbReference type="Pfam" id="PF04234"/>
    </source>
</evidence>
<feature type="chain" id="PRO_5044168414" evidence="5">
    <location>
        <begin position="29"/>
        <end position="125"/>
    </location>
</feature>
<dbReference type="Proteomes" id="UP001246473">
    <property type="component" value="Unassembled WGS sequence"/>
</dbReference>
<comment type="caution">
    <text evidence="7">The sequence shown here is derived from an EMBL/GenBank/DDBJ whole genome shotgun (WGS) entry which is preliminary data.</text>
</comment>
<accession>A0AAJ4CC90</accession>
<dbReference type="InterPro" id="IPR007348">
    <property type="entry name" value="CopC_dom"/>
</dbReference>
<dbReference type="SUPFAM" id="SSF81296">
    <property type="entry name" value="E set domains"/>
    <property type="match status" value="1"/>
</dbReference>
<name>A0AAJ4CC90_9BURK</name>
<reference evidence="7 9" key="1">
    <citation type="submission" date="2020-08" db="EMBL/GenBank/DDBJ databases">
        <title>Genomic Encyclopedia of Type Strains, Phase IV (KMG-V): Genome sequencing to study the core and pangenomes of soil and plant-associated prokaryotes.</title>
        <authorList>
            <person name="Whitman W."/>
        </authorList>
    </citation>
    <scope>NUCLEOTIDE SEQUENCE [LARGE SCALE GENOMIC DNA]</scope>
    <source>
        <strain evidence="7 9">SEMIA 4013</strain>
    </source>
</reference>
<protein>
    <submittedName>
        <fullName evidence="8">Copper resistance protein CopC</fullName>
    </submittedName>
</protein>
<comment type="subcellular location">
    <subcellularLocation>
        <location evidence="1">Cell envelope</location>
    </subcellularLocation>
</comment>
<dbReference type="EMBL" id="JACIIK010000005">
    <property type="protein sequence ID" value="MBB6202464.1"/>
    <property type="molecule type" value="Genomic_DNA"/>
</dbReference>
<evidence type="ECO:0000313" key="7">
    <source>
        <dbReference type="EMBL" id="MBB6202464.1"/>
    </source>
</evidence>
<dbReference type="InterPro" id="IPR014755">
    <property type="entry name" value="Cu-Rt/internalin_Ig-like"/>
</dbReference>
<dbReference type="GO" id="GO:0006825">
    <property type="term" value="P:copper ion transport"/>
    <property type="evidence" value="ECO:0007669"/>
    <property type="project" value="InterPro"/>
</dbReference>
<evidence type="ECO:0000256" key="2">
    <source>
        <dbReference type="ARBA" id="ARBA00022723"/>
    </source>
</evidence>
<dbReference type="Pfam" id="PF04234">
    <property type="entry name" value="CopC"/>
    <property type="match status" value="1"/>
</dbReference>
<dbReference type="RefSeq" id="WP_025496215.1">
    <property type="nucleotide sequence ID" value="NZ_CADFGE010000006.1"/>
</dbReference>
<evidence type="ECO:0000313" key="8">
    <source>
        <dbReference type="EMBL" id="MDT8842890.1"/>
    </source>
</evidence>
<dbReference type="GO" id="GO:0046688">
    <property type="term" value="P:response to copper ion"/>
    <property type="evidence" value="ECO:0007669"/>
    <property type="project" value="InterPro"/>
</dbReference>
<dbReference type="PANTHER" id="PTHR34820">
    <property type="entry name" value="INNER MEMBRANE PROTEIN YEBZ"/>
    <property type="match status" value="1"/>
</dbReference>
<dbReference type="GO" id="GO:0005886">
    <property type="term" value="C:plasma membrane"/>
    <property type="evidence" value="ECO:0007669"/>
    <property type="project" value="TreeGrafter"/>
</dbReference>
<dbReference type="EMBL" id="JANSLM010000020">
    <property type="protein sequence ID" value="MDT8842890.1"/>
    <property type="molecule type" value="Genomic_DNA"/>
</dbReference>
<dbReference type="InterPro" id="IPR032694">
    <property type="entry name" value="CopC/D"/>
</dbReference>
<dbReference type="GO" id="GO:0030313">
    <property type="term" value="C:cell envelope"/>
    <property type="evidence" value="ECO:0007669"/>
    <property type="project" value="UniProtKB-SubCell"/>
</dbReference>
<gene>
    <name evidence="7" type="ORF">GGD69_003323</name>
    <name evidence="8" type="ORF">ParKJ_36240</name>
</gene>
<feature type="signal peptide" evidence="5">
    <location>
        <begin position="1"/>
        <end position="28"/>
    </location>
</feature>
<keyword evidence="3 5" id="KW-0732">Signal</keyword>
<organism evidence="7 9">
    <name type="scientific">Paraburkholderia fungorum</name>
    <dbReference type="NCBI Taxonomy" id="134537"/>
    <lineage>
        <taxon>Bacteria</taxon>
        <taxon>Pseudomonadati</taxon>
        <taxon>Pseudomonadota</taxon>
        <taxon>Betaproteobacteria</taxon>
        <taxon>Burkholderiales</taxon>
        <taxon>Burkholderiaceae</taxon>
        <taxon>Paraburkholderia</taxon>
    </lineage>
</organism>
<dbReference type="GO" id="GO:0005507">
    <property type="term" value="F:copper ion binding"/>
    <property type="evidence" value="ECO:0007669"/>
    <property type="project" value="InterPro"/>
</dbReference>
<dbReference type="GO" id="GO:0042597">
    <property type="term" value="C:periplasmic space"/>
    <property type="evidence" value="ECO:0007669"/>
    <property type="project" value="InterPro"/>
</dbReference>
<evidence type="ECO:0000256" key="4">
    <source>
        <dbReference type="ARBA" id="ARBA00023008"/>
    </source>
</evidence>
<feature type="domain" description="CopC" evidence="6">
    <location>
        <begin position="29"/>
        <end position="124"/>
    </location>
</feature>
<keyword evidence="2" id="KW-0479">Metal-binding</keyword>